<feature type="non-terminal residue" evidence="1">
    <location>
        <position position="1"/>
    </location>
</feature>
<evidence type="ECO:0000313" key="2">
    <source>
        <dbReference type="Proteomes" id="UP000696485"/>
    </source>
</evidence>
<gene>
    <name evidence="1" type="ORF">BG006_005366</name>
</gene>
<evidence type="ECO:0000313" key="1">
    <source>
        <dbReference type="EMBL" id="KAF9308657.1"/>
    </source>
</evidence>
<accession>A0A9P5S7S6</accession>
<name>A0A9P5S7S6_9FUNG</name>
<dbReference type="AlphaFoldDB" id="A0A9P5S7S6"/>
<keyword evidence="2" id="KW-1185">Reference proteome</keyword>
<protein>
    <submittedName>
        <fullName evidence="1">Uncharacterized protein</fullName>
    </submittedName>
</protein>
<reference evidence="1" key="1">
    <citation type="journal article" date="2020" name="Fungal Divers.">
        <title>Resolving the Mortierellaceae phylogeny through synthesis of multi-gene phylogenetics and phylogenomics.</title>
        <authorList>
            <person name="Vandepol N."/>
            <person name="Liber J."/>
            <person name="Desiro A."/>
            <person name="Na H."/>
            <person name="Kennedy M."/>
            <person name="Barry K."/>
            <person name="Grigoriev I.V."/>
            <person name="Miller A.N."/>
            <person name="O'Donnell K."/>
            <person name="Stajich J.E."/>
            <person name="Bonito G."/>
        </authorList>
    </citation>
    <scope>NUCLEOTIDE SEQUENCE</scope>
    <source>
        <strain evidence="1">NVP1</strain>
    </source>
</reference>
<dbReference type="Proteomes" id="UP000696485">
    <property type="component" value="Unassembled WGS sequence"/>
</dbReference>
<dbReference type="EMBL" id="JAAAUY010003003">
    <property type="protein sequence ID" value="KAF9308657.1"/>
    <property type="molecule type" value="Genomic_DNA"/>
</dbReference>
<proteinExistence type="predicted"/>
<comment type="caution">
    <text evidence="1">The sequence shown here is derived from an EMBL/GenBank/DDBJ whole genome shotgun (WGS) entry which is preliminary data.</text>
</comment>
<organism evidence="1 2">
    <name type="scientific">Podila minutissima</name>
    <dbReference type="NCBI Taxonomy" id="64525"/>
    <lineage>
        <taxon>Eukaryota</taxon>
        <taxon>Fungi</taxon>
        <taxon>Fungi incertae sedis</taxon>
        <taxon>Mucoromycota</taxon>
        <taxon>Mortierellomycotina</taxon>
        <taxon>Mortierellomycetes</taxon>
        <taxon>Mortierellales</taxon>
        <taxon>Mortierellaceae</taxon>
        <taxon>Podila</taxon>
    </lineage>
</organism>
<feature type="non-terminal residue" evidence="1">
    <location>
        <position position="71"/>
    </location>
</feature>
<sequence length="71" mass="7485">GLSVVGAGIFERTATVDTAPVESATVFQPTDFTGIAGCQIDCFTKQVEVSRMPEVIAVYINCIQQCDGDGN</sequence>